<evidence type="ECO:0000313" key="2">
    <source>
        <dbReference type="Proteomes" id="UP000053676"/>
    </source>
</evidence>
<dbReference type="Proteomes" id="UP000053676">
    <property type="component" value="Unassembled WGS sequence"/>
</dbReference>
<name>W2TKQ1_NECAM</name>
<sequence>MLPGDGRNGDAFAMVVVGDVAGVLDQFSRSTAWAFHDLQNIDIEQLANAIELDAGVPMAELRQALEEASKVELQLDEDWLNFPGPDPDSSRVRSPSKERCMMRTPDQTALFIAVMLRRSGERRARMSEKTLRLVAQRKKLRSAFVYSVMEVLQRDIGICMTELDSGGYGLIYVKSLEAAKAITAKKFLDGVHRQTLTQKQEDALWNEALPEESDEMDLDDDM</sequence>
<gene>
    <name evidence="1" type="ORF">NECAME_17830</name>
</gene>
<accession>W2TKQ1</accession>
<keyword evidence="2" id="KW-1185">Reference proteome</keyword>
<dbReference type="KEGG" id="nai:NECAME_17830"/>
<organism evidence="1 2">
    <name type="scientific">Necator americanus</name>
    <name type="common">Human hookworm</name>
    <dbReference type="NCBI Taxonomy" id="51031"/>
    <lineage>
        <taxon>Eukaryota</taxon>
        <taxon>Metazoa</taxon>
        <taxon>Ecdysozoa</taxon>
        <taxon>Nematoda</taxon>
        <taxon>Chromadorea</taxon>
        <taxon>Rhabditida</taxon>
        <taxon>Rhabditina</taxon>
        <taxon>Rhabditomorpha</taxon>
        <taxon>Strongyloidea</taxon>
        <taxon>Ancylostomatidae</taxon>
        <taxon>Bunostominae</taxon>
        <taxon>Necator</taxon>
    </lineage>
</organism>
<reference evidence="2" key="1">
    <citation type="journal article" date="2014" name="Nat. Genet.">
        <title>Genome of the human hookworm Necator americanus.</title>
        <authorList>
            <person name="Tang Y.T."/>
            <person name="Gao X."/>
            <person name="Rosa B.A."/>
            <person name="Abubucker S."/>
            <person name="Hallsworth-Pepin K."/>
            <person name="Martin J."/>
            <person name="Tyagi R."/>
            <person name="Heizer E."/>
            <person name="Zhang X."/>
            <person name="Bhonagiri-Palsikar V."/>
            <person name="Minx P."/>
            <person name="Warren W.C."/>
            <person name="Wang Q."/>
            <person name="Zhan B."/>
            <person name="Hotez P.J."/>
            <person name="Sternberg P.W."/>
            <person name="Dougall A."/>
            <person name="Gaze S.T."/>
            <person name="Mulvenna J."/>
            <person name="Sotillo J."/>
            <person name="Ranganathan S."/>
            <person name="Rabelo E.M."/>
            <person name="Wilson R.K."/>
            <person name="Felgner P.L."/>
            <person name="Bethony J."/>
            <person name="Hawdon J.M."/>
            <person name="Gasser R.B."/>
            <person name="Loukas A."/>
            <person name="Mitreva M."/>
        </authorList>
    </citation>
    <scope>NUCLEOTIDE SEQUENCE [LARGE SCALE GENOMIC DNA]</scope>
</reference>
<evidence type="ECO:0000313" key="1">
    <source>
        <dbReference type="EMBL" id="ETN81736.1"/>
    </source>
</evidence>
<proteinExistence type="predicted"/>
<protein>
    <submittedName>
        <fullName evidence="1">Uncharacterized protein</fullName>
    </submittedName>
</protein>
<dbReference type="AlphaFoldDB" id="W2TKQ1"/>
<dbReference type="EMBL" id="KI658629">
    <property type="protein sequence ID" value="ETN81736.1"/>
    <property type="molecule type" value="Genomic_DNA"/>
</dbReference>